<dbReference type="Pfam" id="PF09995">
    <property type="entry name" value="MPAB_Lcp_cat"/>
    <property type="match status" value="1"/>
</dbReference>
<evidence type="ECO:0000259" key="1">
    <source>
        <dbReference type="Pfam" id="PF09995"/>
    </source>
</evidence>
<dbReference type="Proteomes" id="UP001597453">
    <property type="component" value="Unassembled WGS sequence"/>
</dbReference>
<dbReference type="GO" id="GO:0016491">
    <property type="term" value="F:oxidoreductase activity"/>
    <property type="evidence" value="ECO:0007669"/>
    <property type="project" value="UniProtKB-KW"/>
</dbReference>
<dbReference type="InterPro" id="IPR018713">
    <property type="entry name" value="MPAB/Lcp_cat_dom"/>
</dbReference>
<dbReference type="EC" id="1.-.-.-" evidence="2"/>
<name>A0ABW5RGY6_9MICO</name>
<protein>
    <submittedName>
        <fullName evidence="2">Oxygenase MpaB family protein</fullName>
        <ecNumber evidence="2">1.-.-.-</ecNumber>
    </submittedName>
</protein>
<keyword evidence="3" id="KW-1185">Reference proteome</keyword>
<sequence length="278" mass="30825">MSSEQSPPAPPAEHQPSEAFRKFAAEGVVLAGGGTAILLQLAHPQVAAGVANHSNFADAPMRRLWGTLEFVTAEAFGNQTEQQFVRRRVNAQHARVQGLDEHQQRYDANNPHDQWWVAATLCWSAIRAYRRVYGRRSLTANDLDAIVRDFGRMGTGLRMPAASWPQTAAEFDRKFAAQLVALEVGDAARFAKAELFAARHAAWWLRAIMPFATRIAVSLLPPHLAAAYGHPQTRASRFIANLCWIPVVLAGRILPRTVRTLPATLVLNRVRTRAATRR</sequence>
<proteinExistence type="predicted"/>
<accession>A0ABW5RGY6</accession>
<dbReference type="RefSeq" id="WP_066056894.1">
    <property type="nucleotide sequence ID" value="NZ_JBHUNF010000002.1"/>
</dbReference>
<dbReference type="PANTHER" id="PTHR36151:SF3">
    <property type="entry name" value="ER-BOUND OXYGENASE MPAB_MPAB'_RUBBER OXYGENASE CATALYTIC DOMAIN-CONTAINING PROTEIN"/>
    <property type="match status" value="1"/>
</dbReference>
<evidence type="ECO:0000313" key="3">
    <source>
        <dbReference type="Proteomes" id="UP001597453"/>
    </source>
</evidence>
<evidence type="ECO:0000313" key="2">
    <source>
        <dbReference type="EMBL" id="MFD2674342.1"/>
    </source>
</evidence>
<organism evidence="2 3">
    <name type="scientific">Gulosibacter bifidus</name>
    <dbReference type="NCBI Taxonomy" id="272239"/>
    <lineage>
        <taxon>Bacteria</taxon>
        <taxon>Bacillati</taxon>
        <taxon>Actinomycetota</taxon>
        <taxon>Actinomycetes</taxon>
        <taxon>Micrococcales</taxon>
        <taxon>Microbacteriaceae</taxon>
        <taxon>Gulosibacter</taxon>
    </lineage>
</organism>
<gene>
    <name evidence="2" type="ORF">ACFSUQ_03375</name>
</gene>
<comment type="caution">
    <text evidence="2">The sequence shown here is derived from an EMBL/GenBank/DDBJ whole genome shotgun (WGS) entry which is preliminary data.</text>
</comment>
<reference evidence="3" key="1">
    <citation type="journal article" date="2019" name="Int. J. Syst. Evol. Microbiol.">
        <title>The Global Catalogue of Microorganisms (GCM) 10K type strain sequencing project: providing services to taxonomists for standard genome sequencing and annotation.</title>
        <authorList>
            <consortium name="The Broad Institute Genomics Platform"/>
            <consortium name="The Broad Institute Genome Sequencing Center for Infectious Disease"/>
            <person name="Wu L."/>
            <person name="Ma J."/>
        </authorList>
    </citation>
    <scope>NUCLEOTIDE SEQUENCE [LARGE SCALE GENOMIC DNA]</scope>
    <source>
        <strain evidence="3">TISTR 1511</strain>
    </source>
</reference>
<dbReference type="EMBL" id="JBHUNF010000002">
    <property type="protein sequence ID" value="MFD2674342.1"/>
    <property type="molecule type" value="Genomic_DNA"/>
</dbReference>
<dbReference type="PANTHER" id="PTHR36151">
    <property type="entry name" value="BLR2777 PROTEIN"/>
    <property type="match status" value="1"/>
</dbReference>
<keyword evidence="2" id="KW-0560">Oxidoreductase</keyword>
<feature type="domain" description="ER-bound oxygenase mpaB/mpaB'/Rubber oxygenase catalytic" evidence="1">
    <location>
        <begin position="21"/>
        <end position="239"/>
    </location>
</feature>